<feature type="transmembrane region" description="Helical" evidence="6">
    <location>
        <begin position="595"/>
        <end position="622"/>
    </location>
</feature>
<keyword evidence="3 6" id="KW-0812">Transmembrane</keyword>
<feature type="transmembrane region" description="Helical" evidence="6">
    <location>
        <begin position="35"/>
        <end position="57"/>
    </location>
</feature>
<evidence type="ECO:0000256" key="1">
    <source>
        <dbReference type="ARBA" id="ARBA00004141"/>
    </source>
</evidence>
<evidence type="ECO:0000256" key="2">
    <source>
        <dbReference type="ARBA" id="ARBA00022448"/>
    </source>
</evidence>
<feature type="transmembrane region" description="Helical" evidence="6">
    <location>
        <begin position="263"/>
        <end position="296"/>
    </location>
</feature>
<gene>
    <name evidence="7" type="ORF">HZA61_07275</name>
</gene>
<dbReference type="PANTHER" id="PTHR31645">
    <property type="entry name" value="OLIGOPEPTIDE TRANSPORTER YGL114W-RELATED"/>
    <property type="match status" value="1"/>
</dbReference>
<keyword evidence="2" id="KW-0813">Transport</keyword>
<accession>A0A933W2W0</accession>
<feature type="transmembrane region" description="Helical" evidence="6">
    <location>
        <begin position="561"/>
        <end position="583"/>
    </location>
</feature>
<name>A0A933W2W0_UNCEI</name>
<evidence type="ECO:0000256" key="6">
    <source>
        <dbReference type="SAM" id="Phobius"/>
    </source>
</evidence>
<feature type="transmembrane region" description="Helical" evidence="6">
    <location>
        <begin position="491"/>
        <end position="513"/>
    </location>
</feature>
<dbReference type="GO" id="GO:0035673">
    <property type="term" value="F:oligopeptide transmembrane transporter activity"/>
    <property type="evidence" value="ECO:0007669"/>
    <property type="project" value="InterPro"/>
</dbReference>
<sequence length="669" mass="72042">MAIESLTEEQVRTWTRAQKDRWWLQNVYRGDMPQLTFRAALTGFILGGLLSATNLYVGAMTGWSLGVGLTSVILSFAIFRVFARLGANDMTVLENNATQSVATAAGYMTGPLISGMAAYMWIENRPMPWLPMLGFNVVLSLLGVLVAFPMKRLFINDEQQPFPQGRACGVVLDTLYSADAAVGLFKARALAGAAAIAGTITFLSGENYMKWLQERVLGRAHAWKLPRELDAWYYDLVEKGSAQVIRLANVDIRQLGLRPAMDFAMFGAGGLMGIRTASSMMLGMVVNFVILVPWMIALGEILPKSGSVAEGTAVFGRVHVVNSWSLWWGIAIMVTASLVSLFAKPQIFVDAFRMLTRRRAGASSTATEPDVLADIELPLWVSYAGIPVVGGIGVWMAWYWFGVHPLFGALAIPLIVLLTLIAARSTAMTSITPTGALSKIPQFTFGAMDPTHPPTNLMTGVMCVEVSSNASNLLMDIKPGYMLGAKPRQQAIGHAIGIFAGALASTPLFYLLFLSEWKPGMNLQAVMAPEGGQFSFPSAVQWKGVSELVTSIFAPGGHGTLLTGSILTSMIVAAAVGLVFEVARIVTKNRFPLSPLAIGLGVLVPPDSVIAMFAGASFFAIMEAIYGRRRESFGNKLWLQTHEPICAGLVAGAALVGIGDTMIKVFVLR</sequence>
<evidence type="ECO:0000256" key="4">
    <source>
        <dbReference type="ARBA" id="ARBA00022989"/>
    </source>
</evidence>
<feature type="transmembrane region" description="Helical" evidence="6">
    <location>
        <begin position="406"/>
        <end position="423"/>
    </location>
</feature>
<keyword evidence="5 6" id="KW-0472">Membrane</keyword>
<feature type="transmembrane region" description="Helical" evidence="6">
    <location>
        <begin position="63"/>
        <end position="83"/>
    </location>
</feature>
<feature type="transmembrane region" description="Helical" evidence="6">
    <location>
        <begin position="326"/>
        <end position="349"/>
    </location>
</feature>
<feature type="transmembrane region" description="Helical" evidence="6">
    <location>
        <begin position="380"/>
        <end position="400"/>
    </location>
</feature>
<feature type="transmembrane region" description="Helical" evidence="6">
    <location>
        <begin position="128"/>
        <end position="148"/>
    </location>
</feature>
<dbReference type="InterPro" id="IPR004813">
    <property type="entry name" value="OPT"/>
</dbReference>
<dbReference type="Proteomes" id="UP000696931">
    <property type="component" value="Unassembled WGS sequence"/>
</dbReference>
<dbReference type="PANTHER" id="PTHR31645:SF0">
    <property type="entry name" value="OLIGOPEPTIDE TRANSPORTER YGL114W-RELATED"/>
    <property type="match status" value="1"/>
</dbReference>
<evidence type="ECO:0000256" key="5">
    <source>
        <dbReference type="ARBA" id="ARBA00023136"/>
    </source>
</evidence>
<keyword evidence="4 6" id="KW-1133">Transmembrane helix</keyword>
<comment type="subcellular location">
    <subcellularLocation>
        <location evidence="1">Membrane</location>
        <topology evidence="1">Multi-pass membrane protein</topology>
    </subcellularLocation>
</comment>
<feature type="transmembrane region" description="Helical" evidence="6">
    <location>
        <begin position="104"/>
        <end position="122"/>
    </location>
</feature>
<protein>
    <submittedName>
        <fullName evidence="7">OPT/YSL family transporter</fullName>
    </submittedName>
</protein>
<evidence type="ECO:0000313" key="7">
    <source>
        <dbReference type="EMBL" id="MBI5169273.1"/>
    </source>
</evidence>
<organism evidence="7 8">
    <name type="scientific">Eiseniibacteriota bacterium</name>
    <dbReference type="NCBI Taxonomy" id="2212470"/>
    <lineage>
        <taxon>Bacteria</taxon>
        <taxon>Candidatus Eiseniibacteriota</taxon>
    </lineage>
</organism>
<comment type="caution">
    <text evidence="7">The sequence shown here is derived from an EMBL/GenBank/DDBJ whole genome shotgun (WGS) entry which is preliminary data.</text>
</comment>
<dbReference type="EMBL" id="JACRIW010000048">
    <property type="protein sequence ID" value="MBI5169273.1"/>
    <property type="molecule type" value="Genomic_DNA"/>
</dbReference>
<reference evidence="7" key="1">
    <citation type="submission" date="2020-07" db="EMBL/GenBank/DDBJ databases">
        <title>Huge and variable diversity of episymbiotic CPR bacteria and DPANN archaea in groundwater ecosystems.</title>
        <authorList>
            <person name="He C.Y."/>
            <person name="Keren R."/>
            <person name="Whittaker M."/>
            <person name="Farag I.F."/>
            <person name="Doudna J."/>
            <person name="Cate J.H.D."/>
            <person name="Banfield J.F."/>
        </authorList>
    </citation>
    <scope>NUCLEOTIDE SEQUENCE</scope>
    <source>
        <strain evidence="7">NC_groundwater_1813_Pr3_B-0.1um_71_17</strain>
    </source>
</reference>
<dbReference type="Pfam" id="PF03169">
    <property type="entry name" value="OPT"/>
    <property type="match status" value="1"/>
</dbReference>
<evidence type="ECO:0000313" key="8">
    <source>
        <dbReference type="Proteomes" id="UP000696931"/>
    </source>
</evidence>
<evidence type="ECO:0000256" key="3">
    <source>
        <dbReference type="ARBA" id="ARBA00022692"/>
    </source>
</evidence>
<dbReference type="InterPro" id="IPR045035">
    <property type="entry name" value="YSL-like"/>
</dbReference>
<proteinExistence type="predicted"/>
<feature type="transmembrane region" description="Helical" evidence="6">
    <location>
        <begin position="642"/>
        <end position="667"/>
    </location>
</feature>
<dbReference type="GO" id="GO:0016020">
    <property type="term" value="C:membrane"/>
    <property type="evidence" value="ECO:0007669"/>
    <property type="project" value="UniProtKB-SubCell"/>
</dbReference>
<dbReference type="AlphaFoldDB" id="A0A933W2W0"/>